<evidence type="ECO:0000256" key="1">
    <source>
        <dbReference type="ARBA" id="ARBA00006432"/>
    </source>
</evidence>
<evidence type="ECO:0000259" key="3">
    <source>
        <dbReference type="Pfam" id="PF00501"/>
    </source>
</evidence>
<evidence type="ECO:0000256" key="2">
    <source>
        <dbReference type="ARBA" id="ARBA00022598"/>
    </source>
</evidence>
<dbReference type="Pfam" id="PF00501">
    <property type="entry name" value="AMP-binding"/>
    <property type="match status" value="1"/>
</dbReference>
<dbReference type="Pfam" id="PF13193">
    <property type="entry name" value="AMP-binding_C"/>
    <property type="match status" value="1"/>
</dbReference>
<dbReference type="PANTHER" id="PTHR43201:SF5">
    <property type="entry name" value="MEDIUM-CHAIN ACYL-COA LIGASE ACSF2, MITOCHONDRIAL"/>
    <property type="match status" value="1"/>
</dbReference>
<dbReference type="GO" id="GO:0031956">
    <property type="term" value="F:medium-chain fatty acid-CoA ligase activity"/>
    <property type="evidence" value="ECO:0007669"/>
    <property type="project" value="TreeGrafter"/>
</dbReference>
<accession>X1DU63</accession>
<dbReference type="PANTHER" id="PTHR43201">
    <property type="entry name" value="ACYL-COA SYNTHETASE"/>
    <property type="match status" value="1"/>
</dbReference>
<dbReference type="InterPro" id="IPR042099">
    <property type="entry name" value="ANL_N_sf"/>
</dbReference>
<dbReference type="GO" id="GO:0006631">
    <property type="term" value="P:fatty acid metabolic process"/>
    <property type="evidence" value="ECO:0007669"/>
    <property type="project" value="TreeGrafter"/>
</dbReference>
<dbReference type="InterPro" id="IPR025110">
    <property type="entry name" value="AMP-bd_C"/>
</dbReference>
<dbReference type="Gene3D" id="3.40.50.12780">
    <property type="entry name" value="N-terminal domain of ligase-like"/>
    <property type="match status" value="1"/>
</dbReference>
<evidence type="ECO:0008006" key="6">
    <source>
        <dbReference type="Google" id="ProtNLM"/>
    </source>
</evidence>
<comment type="caution">
    <text evidence="5">The sequence shown here is derived from an EMBL/GenBank/DDBJ whole genome shotgun (WGS) entry which is preliminary data.</text>
</comment>
<reference evidence="5" key="1">
    <citation type="journal article" date="2014" name="Front. Microbiol.">
        <title>High frequency of phylogenetically diverse reductive dehalogenase-homologous genes in deep subseafloor sedimentary metagenomes.</title>
        <authorList>
            <person name="Kawai M."/>
            <person name="Futagami T."/>
            <person name="Toyoda A."/>
            <person name="Takaki Y."/>
            <person name="Nishi S."/>
            <person name="Hori S."/>
            <person name="Arai W."/>
            <person name="Tsubouchi T."/>
            <person name="Morono Y."/>
            <person name="Uchiyama I."/>
            <person name="Ito T."/>
            <person name="Fujiyama A."/>
            <person name="Inagaki F."/>
            <person name="Takami H."/>
        </authorList>
    </citation>
    <scope>NUCLEOTIDE SEQUENCE</scope>
    <source>
        <strain evidence="5">Expedition CK06-06</strain>
    </source>
</reference>
<proteinExistence type="inferred from homology"/>
<comment type="similarity">
    <text evidence="1">Belongs to the ATP-dependent AMP-binding enzyme family.</text>
</comment>
<dbReference type="SUPFAM" id="SSF56801">
    <property type="entry name" value="Acetyl-CoA synthetase-like"/>
    <property type="match status" value="1"/>
</dbReference>
<dbReference type="AlphaFoldDB" id="X1DU63"/>
<dbReference type="FunFam" id="3.30.300.30:FF:000008">
    <property type="entry name" value="2,3-dihydroxybenzoate-AMP ligase"/>
    <property type="match status" value="1"/>
</dbReference>
<dbReference type="Gene3D" id="3.30.300.30">
    <property type="match status" value="1"/>
</dbReference>
<keyword evidence="2" id="KW-0436">Ligase</keyword>
<protein>
    <recommendedName>
        <fullName evidence="6">AMP-dependent synthetase/ligase domain-containing protein</fullName>
    </recommendedName>
</protein>
<feature type="domain" description="AMP-dependent synthetase/ligase" evidence="3">
    <location>
        <begin position="1"/>
        <end position="128"/>
    </location>
</feature>
<dbReference type="InterPro" id="IPR000873">
    <property type="entry name" value="AMP-dep_synth/lig_dom"/>
</dbReference>
<feature type="domain" description="AMP-binding enzyme C-terminal" evidence="4">
    <location>
        <begin position="179"/>
        <end position="255"/>
    </location>
</feature>
<dbReference type="InterPro" id="IPR045851">
    <property type="entry name" value="AMP-bd_C_sf"/>
</dbReference>
<name>X1DU63_9ZZZZ</name>
<gene>
    <name evidence="5" type="ORF">S03H2_05195</name>
</gene>
<evidence type="ECO:0000313" key="5">
    <source>
        <dbReference type="EMBL" id="GAH24566.1"/>
    </source>
</evidence>
<dbReference type="EMBL" id="BARU01002141">
    <property type="protein sequence ID" value="GAH24566.1"/>
    <property type="molecule type" value="Genomic_DNA"/>
</dbReference>
<organism evidence="5">
    <name type="scientific">marine sediment metagenome</name>
    <dbReference type="NCBI Taxonomy" id="412755"/>
    <lineage>
        <taxon>unclassified sequences</taxon>
        <taxon>metagenomes</taxon>
        <taxon>ecological metagenomes</taxon>
    </lineage>
</organism>
<evidence type="ECO:0000259" key="4">
    <source>
        <dbReference type="Pfam" id="PF13193"/>
    </source>
</evidence>
<sequence length="268" mass="30165">MLKRIVEHPDFDQYDLSSVRVVTYGAAACPYEVLRKTIERFPGRALINAFGGTETSSTIAALRAEDQIITGKETEQEREKKLKRLATSIGLPMDDVEIQVRDEEGRVLPHGKTGEIVAKGPRIMRGYWRDEEKTKKAFTPDGWYRTGDMGYVDEEGYIYLSGRADDLIVRGGENIGPDEVESVLSTHPKIEEAAVIGVKDIEWGQQVRAIVRLKAGETATEQEIMDFCRPRLAGFKRPSSVFFVAEELPKTSTGKILRRTLREKYGQP</sequence>